<organism evidence="2 3">
    <name type="scientific">Uliginosibacterium flavum</name>
    <dbReference type="NCBI Taxonomy" id="1396831"/>
    <lineage>
        <taxon>Bacteria</taxon>
        <taxon>Pseudomonadati</taxon>
        <taxon>Pseudomonadota</taxon>
        <taxon>Betaproteobacteria</taxon>
        <taxon>Rhodocyclales</taxon>
        <taxon>Zoogloeaceae</taxon>
        <taxon>Uliginosibacterium</taxon>
    </lineage>
</organism>
<feature type="signal peptide" evidence="1">
    <location>
        <begin position="1"/>
        <end position="20"/>
    </location>
</feature>
<evidence type="ECO:0000256" key="1">
    <source>
        <dbReference type="SAM" id="SignalP"/>
    </source>
</evidence>
<evidence type="ECO:0000313" key="3">
    <source>
        <dbReference type="Proteomes" id="UP001549691"/>
    </source>
</evidence>
<keyword evidence="1" id="KW-0732">Signal</keyword>
<sequence>MKLKFIAVAVAAIAAQSAFALTPLQTKAVQINFQNGVANNHVVYLSGASALAKSVPGALAKLCSDSVTTFTNADSNIKAYSCTVGGAVPVAGMAVGSKLLVGLSVSEGSFSGVLSQNATNFTYDIGAGVKNVQNNQIDFSAVASDAATLIPAVFRKQTAGGFLDVEPRLFDDLVSNPALAALNVSYTTTPVAAGQSFGVAVSPALYAALQVAQGITCAAGDYSVACQPSISKGQYASLVAQSNAGFIADWSVLGLSDAQPVNLCRRVATSGTQAASNAFFLGKGCSSAAFDPSAAADQNAGTFNIVENSGSSNVATCLSNASNFAIGVISAENALATTTWKFVKLDGVAVWDGVKARQNTIDQKYDFAFEFVTATRNSASAASQGLIAALGTAIADPLVTDLTGIFIVPGAAGINADAPGKIAKATTGGNSCAAPLYYF</sequence>
<evidence type="ECO:0008006" key="4">
    <source>
        <dbReference type="Google" id="ProtNLM"/>
    </source>
</evidence>
<keyword evidence="3" id="KW-1185">Reference proteome</keyword>
<accession>A0ABV2TI97</accession>
<protein>
    <recommendedName>
        <fullName evidence="4">PBP domain-containing protein</fullName>
    </recommendedName>
</protein>
<feature type="chain" id="PRO_5047104632" description="PBP domain-containing protein" evidence="1">
    <location>
        <begin position="21"/>
        <end position="439"/>
    </location>
</feature>
<gene>
    <name evidence="2" type="ORF">ABXR19_05510</name>
</gene>
<dbReference type="Proteomes" id="UP001549691">
    <property type="component" value="Unassembled WGS sequence"/>
</dbReference>
<evidence type="ECO:0000313" key="2">
    <source>
        <dbReference type="EMBL" id="MET7013637.1"/>
    </source>
</evidence>
<dbReference type="Gene3D" id="3.40.190.10">
    <property type="entry name" value="Periplasmic binding protein-like II"/>
    <property type="match status" value="1"/>
</dbReference>
<dbReference type="RefSeq" id="WP_354600100.1">
    <property type="nucleotide sequence ID" value="NZ_JBEWZI010000004.1"/>
</dbReference>
<comment type="caution">
    <text evidence="2">The sequence shown here is derived from an EMBL/GenBank/DDBJ whole genome shotgun (WGS) entry which is preliminary data.</text>
</comment>
<proteinExistence type="predicted"/>
<name>A0ABV2TI97_9RHOO</name>
<reference evidence="2 3" key="1">
    <citation type="submission" date="2024-07" db="EMBL/GenBank/DDBJ databases">
        <title>Uliginosibacterium flavum JJ3220;KACC:17644.</title>
        <authorList>
            <person name="Kim M.K."/>
        </authorList>
    </citation>
    <scope>NUCLEOTIDE SEQUENCE [LARGE SCALE GENOMIC DNA]</scope>
    <source>
        <strain evidence="2 3">KACC:17644</strain>
    </source>
</reference>
<dbReference type="EMBL" id="JBEWZI010000004">
    <property type="protein sequence ID" value="MET7013637.1"/>
    <property type="molecule type" value="Genomic_DNA"/>
</dbReference>